<feature type="compositionally biased region" description="Basic and acidic residues" evidence="1">
    <location>
        <begin position="163"/>
        <end position="177"/>
    </location>
</feature>
<dbReference type="AlphaFoldDB" id="A0A5C2S280"/>
<keyword evidence="3" id="KW-1185">Reference proteome</keyword>
<feature type="compositionally biased region" description="Basic and acidic residues" evidence="1">
    <location>
        <begin position="122"/>
        <end position="134"/>
    </location>
</feature>
<organism evidence="2 3">
    <name type="scientific">Lentinus tigrinus ALCF2SS1-6</name>
    <dbReference type="NCBI Taxonomy" id="1328759"/>
    <lineage>
        <taxon>Eukaryota</taxon>
        <taxon>Fungi</taxon>
        <taxon>Dikarya</taxon>
        <taxon>Basidiomycota</taxon>
        <taxon>Agaricomycotina</taxon>
        <taxon>Agaricomycetes</taxon>
        <taxon>Polyporales</taxon>
        <taxon>Polyporaceae</taxon>
        <taxon>Lentinus</taxon>
    </lineage>
</organism>
<feature type="region of interest" description="Disordered" evidence="1">
    <location>
        <begin position="120"/>
        <end position="177"/>
    </location>
</feature>
<feature type="region of interest" description="Disordered" evidence="1">
    <location>
        <begin position="329"/>
        <end position="382"/>
    </location>
</feature>
<sequence length="727" mass="81178">MNPSELIEEAQASIQEHTSYESPIPKFWDPASRHVEFGVRRRAPNAVLADIDAYTGAYPILQASIHKQSHAPVSVPEHNDLTRVYPEVIALTRDPEASVSLWLVSNNHMCVEYSRARALNRSTERERRSDKENGCRNTARQTQERNSTNGESDNLLPGSPAEQVKKGDPDKDPQPEPFRLDARALFKNLAFPQVIRVPYERLDRPGFCPVDTTERVIRIAVDFKPPGSKPLRRTGTVVQIVRNAIQRGQSETYKDRYTSSDGTWSVVWDDVRWFGGAWAWLGFADLGSGSEGPSHGWARPDESGGVIVLDSDGEEEAMRPDEPTLVLAWTCKNWPPPPPKPKPQPRPKGRGKGKGDAKSGAGGESAARGATTTTQPPEQPESYPEWYIVTMLSKRQVGWKSAQFIPEECNALGLGRTKREVQSEAESESPVRSLDWVESCATAHLSLSAHFTSLIATPPNTMDGPKVWMNGKATLAILQEPKGQTTDHLQAAKVGYASYMGHYGAVYLGAILHNQYVDIASPDIRDHLCDDLKLMLQDPHPQLYLSFIESRYIPDLRRTDILFDTTLTFLVKRWNSTKVPLIEAQRTGTARCLSDDQDACRVRWKDSGFSGAATYIGFTLEADTSPLRAPYVHLEWRHGDVRVVMLFKKRTDTTHEQLSSLERARLGIGMSEQEISAASILSTLQREWVVFDGNHGTDQEHASSKPAQPSETRTVQRRRSRVGFGLQ</sequence>
<feature type="compositionally biased region" description="Basic residues" evidence="1">
    <location>
        <begin position="343"/>
        <end position="352"/>
    </location>
</feature>
<evidence type="ECO:0000313" key="3">
    <source>
        <dbReference type="Proteomes" id="UP000313359"/>
    </source>
</evidence>
<proteinExistence type="predicted"/>
<dbReference type="EMBL" id="ML122280">
    <property type="protein sequence ID" value="RPD57538.1"/>
    <property type="molecule type" value="Genomic_DNA"/>
</dbReference>
<feature type="region of interest" description="Disordered" evidence="1">
    <location>
        <begin position="695"/>
        <end position="727"/>
    </location>
</feature>
<evidence type="ECO:0000313" key="2">
    <source>
        <dbReference type="EMBL" id="RPD57538.1"/>
    </source>
</evidence>
<name>A0A5C2S280_9APHY</name>
<feature type="compositionally biased region" description="Low complexity" evidence="1">
    <location>
        <begin position="364"/>
        <end position="376"/>
    </location>
</feature>
<gene>
    <name evidence="2" type="ORF">L227DRAFT_613552</name>
</gene>
<protein>
    <submittedName>
        <fullName evidence="2">Uncharacterized protein</fullName>
    </submittedName>
</protein>
<accession>A0A5C2S280</accession>
<feature type="compositionally biased region" description="Polar residues" evidence="1">
    <location>
        <begin position="135"/>
        <end position="152"/>
    </location>
</feature>
<dbReference type="OrthoDB" id="2748711at2759"/>
<reference evidence="2" key="1">
    <citation type="journal article" date="2018" name="Genome Biol. Evol.">
        <title>Genomics and development of Lentinus tigrinus, a white-rot wood-decaying mushroom with dimorphic fruiting bodies.</title>
        <authorList>
            <person name="Wu B."/>
            <person name="Xu Z."/>
            <person name="Knudson A."/>
            <person name="Carlson A."/>
            <person name="Chen N."/>
            <person name="Kovaka S."/>
            <person name="LaButti K."/>
            <person name="Lipzen A."/>
            <person name="Pennachio C."/>
            <person name="Riley R."/>
            <person name="Schakwitz W."/>
            <person name="Umezawa K."/>
            <person name="Ohm R.A."/>
            <person name="Grigoriev I.V."/>
            <person name="Nagy L.G."/>
            <person name="Gibbons J."/>
            <person name="Hibbett D."/>
        </authorList>
    </citation>
    <scope>NUCLEOTIDE SEQUENCE [LARGE SCALE GENOMIC DNA]</scope>
    <source>
        <strain evidence="2">ALCF2SS1-6</strain>
    </source>
</reference>
<evidence type="ECO:0000256" key="1">
    <source>
        <dbReference type="SAM" id="MobiDB-lite"/>
    </source>
</evidence>
<dbReference type="Proteomes" id="UP000313359">
    <property type="component" value="Unassembled WGS sequence"/>
</dbReference>